<evidence type="ECO:0000256" key="2">
    <source>
        <dbReference type="SAM" id="MobiDB-lite"/>
    </source>
</evidence>
<feature type="region of interest" description="Disordered" evidence="2">
    <location>
        <begin position="68"/>
        <end position="93"/>
    </location>
</feature>
<dbReference type="GO" id="GO:0006310">
    <property type="term" value="P:DNA recombination"/>
    <property type="evidence" value="ECO:0007669"/>
    <property type="project" value="UniProtKB-KW"/>
</dbReference>
<keyword evidence="1" id="KW-0233">DNA recombination</keyword>
<feature type="compositionally biased region" description="Polar residues" evidence="2">
    <location>
        <begin position="68"/>
        <end position="77"/>
    </location>
</feature>
<dbReference type="Gene3D" id="1.10.443.10">
    <property type="entry name" value="Intergrase catalytic core"/>
    <property type="match status" value="1"/>
</dbReference>
<dbReference type="AlphaFoldDB" id="A0A927DM22"/>
<feature type="compositionally biased region" description="Basic residues" evidence="2">
    <location>
        <begin position="78"/>
        <end position="93"/>
    </location>
</feature>
<dbReference type="GO" id="GO:0015074">
    <property type="term" value="P:DNA integration"/>
    <property type="evidence" value="ECO:0007669"/>
    <property type="project" value="InterPro"/>
</dbReference>
<dbReference type="InterPro" id="IPR002104">
    <property type="entry name" value="Integrase_catalytic"/>
</dbReference>
<dbReference type="InterPro" id="IPR013762">
    <property type="entry name" value="Integrase-like_cat_sf"/>
</dbReference>
<dbReference type="EMBL" id="JACXTA010000001">
    <property type="protein sequence ID" value="MBD3706911.1"/>
    <property type="molecule type" value="Genomic_DNA"/>
</dbReference>
<dbReference type="SUPFAM" id="SSF56349">
    <property type="entry name" value="DNA breaking-rejoining enzymes"/>
    <property type="match status" value="1"/>
</dbReference>
<gene>
    <name evidence="4" type="ORF">IE983_10060</name>
</gene>
<evidence type="ECO:0000256" key="1">
    <source>
        <dbReference type="ARBA" id="ARBA00023172"/>
    </source>
</evidence>
<evidence type="ECO:0000313" key="5">
    <source>
        <dbReference type="Proteomes" id="UP000655273"/>
    </source>
</evidence>
<protein>
    <submittedName>
        <fullName evidence="4">Tyrosine-type recombinase/integrase</fullName>
    </submittedName>
</protein>
<reference evidence="4" key="1">
    <citation type="submission" date="2020-07" db="EMBL/GenBank/DDBJ databases">
        <title>Clinical and genomic characterization of carbapenemase-producing Enterobacterales causing secondary infections during the COVID-19 crisis at a New York City hospital.</title>
        <authorList>
            <person name="Gomez-Simmonds A."/>
            <person name="Annavajhala M.K."/>
            <person name="Uhlemann A.-C."/>
        </authorList>
    </citation>
    <scope>NUCLEOTIDE SEQUENCE</scope>
    <source>
        <strain evidence="4">NK1396</strain>
    </source>
</reference>
<organism evidence="4 5">
    <name type="scientific">Enterobacter hormaechei</name>
    <dbReference type="NCBI Taxonomy" id="158836"/>
    <lineage>
        <taxon>Bacteria</taxon>
        <taxon>Pseudomonadati</taxon>
        <taxon>Pseudomonadota</taxon>
        <taxon>Gammaproteobacteria</taxon>
        <taxon>Enterobacterales</taxon>
        <taxon>Enterobacteriaceae</taxon>
        <taxon>Enterobacter</taxon>
        <taxon>Enterobacter cloacae complex</taxon>
    </lineage>
</organism>
<accession>A0A927DM22</accession>
<dbReference type="Proteomes" id="UP000655273">
    <property type="component" value="Unassembled WGS sequence"/>
</dbReference>
<evidence type="ECO:0000259" key="3">
    <source>
        <dbReference type="Pfam" id="PF00589"/>
    </source>
</evidence>
<comment type="caution">
    <text evidence="4">The sequence shown here is derived from an EMBL/GenBank/DDBJ whole genome shotgun (WGS) entry which is preliminary data.</text>
</comment>
<proteinExistence type="predicted"/>
<name>A0A927DM22_9ENTR</name>
<dbReference type="GO" id="GO:0003677">
    <property type="term" value="F:DNA binding"/>
    <property type="evidence" value="ECO:0007669"/>
    <property type="project" value="InterPro"/>
</dbReference>
<evidence type="ECO:0000313" key="4">
    <source>
        <dbReference type="EMBL" id="MBD3706911.1"/>
    </source>
</evidence>
<dbReference type="InterPro" id="IPR011010">
    <property type="entry name" value="DNA_brk_join_enz"/>
</dbReference>
<sequence length="93" mass="10302">MPESIKPVVIFALATGLRRSNIIDLEWQQVDMQRKVAWVNPENAKAGKAIGVALNDTACRVLRDQIGKSSGGYSFTRSHQRARIKPSPRLSAK</sequence>
<dbReference type="Pfam" id="PF00589">
    <property type="entry name" value="Phage_integrase"/>
    <property type="match status" value="1"/>
</dbReference>
<feature type="domain" description="Tyr recombinase" evidence="3">
    <location>
        <begin position="8"/>
        <end position="70"/>
    </location>
</feature>